<comment type="similarity">
    <text evidence="3">Belongs to the glycosyl hydrolase 130 family.</text>
</comment>
<evidence type="ECO:0000256" key="2">
    <source>
        <dbReference type="ARBA" id="ARBA00022679"/>
    </source>
</evidence>
<dbReference type="InterPro" id="IPR023296">
    <property type="entry name" value="Glyco_hydro_beta-prop_sf"/>
</dbReference>
<dbReference type="PANTHER" id="PTHR34106:SF5">
    <property type="entry name" value="GLYCOSIDASE"/>
    <property type="match status" value="1"/>
</dbReference>
<protein>
    <recommendedName>
        <fullName evidence="6">Glycosidase</fullName>
    </recommendedName>
</protein>
<dbReference type="AlphaFoldDB" id="A0A2J0MDJ4"/>
<dbReference type="GO" id="GO:0016757">
    <property type="term" value="F:glycosyltransferase activity"/>
    <property type="evidence" value="ECO:0007669"/>
    <property type="project" value="UniProtKB-KW"/>
</dbReference>
<sequence>MYIKGGLDFMVKVIKKQKKIVKKIITNKKGIKKSSKVIRRKTKKSIKTLKLVRSTHNPIIDPRSYAWESQAVLNPAAIYLDGRVHLFYRALGNDGVSRIGYASSKNGIDFDERLSYPIYFVENAEEILKHWPFTSPARPVYDTILYASGGGWGGCEDPRAVLIDGYVYMTFNVFNGWDSMRVAVISIKEKNLLNKKWIWENFKYLSRPGDRQKNWVLFPEKFDGKFAIFHNLDLGDSSRVHIAYVNELDMWKTPSQKEAPDVQTLPDHIVAWHKRTRSAAAPPIKTKDGWLLLYHAIDKDNPSIGYKLGALLLDLEDPRKVLYRAQHPILEPNTWYENDWKPGIIYASGAIVKNGRLFVYYGGGDKHIGVASIMLLTLLESMKKNGAVKLKKSRSLDLE</sequence>
<dbReference type="EMBL" id="PFOX01000042">
    <property type="protein sequence ID" value="PIZ85659.1"/>
    <property type="molecule type" value="Genomic_DNA"/>
</dbReference>
<gene>
    <name evidence="4" type="ORF">COX94_02365</name>
</gene>
<name>A0A2J0MDJ4_9BACT</name>
<dbReference type="CDD" id="cd18614">
    <property type="entry name" value="GH130"/>
    <property type="match status" value="1"/>
</dbReference>
<dbReference type="Proteomes" id="UP000229132">
    <property type="component" value="Unassembled WGS sequence"/>
</dbReference>
<keyword evidence="1" id="KW-0328">Glycosyltransferase</keyword>
<evidence type="ECO:0000256" key="3">
    <source>
        <dbReference type="ARBA" id="ARBA00024356"/>
    </source>
</evidence>
<proteinExistence type="inferred from homology"/>
<evidence type="ECO:0000313" key="5">
    <source>
        <dbReference type="Proteomes" id="UP000229132"/>
    </source>
</evidence>
<evidence type="ECO:0000256" key="1">
    <source>
        <dbReference type="ARBA" id="ARBA00022676"/>
    </source>
</evidence>
<evidence type="ECO:0000313" key="4">
    <source>
        <dbReference type="EMBL" id="PIZ85659.1"/>
    </source>
</evidence>
<comment type="caution">
    <text evidence="4">The sequence shown here is derived from an EMBL/GenBank/DDBJ whole genome shotgun (WGS) entry which is preliminary data.</text>
</comment>
<dbReference type="Gene3D" id="2.115.10.20">
    <property type="entry name" value="Glycosyl hydrolase domain, family 43"/>
    <property type="match status" value="1"/>
</dbReference>
<evidence type="ECO:0008006" key="6">
    <source>
        <dbReference type="Google" id="ProtNLM"/>
    </source>
</evidence>
<accession>A0A2J0MDJ4</accession>
<dbReference type="PANTHER" id="PTHR34106">
    <property type="entry name" value="GLYCOSIDASE"/>
    <property type="match status" value="1"/>
</dbReference>
<dbReference type="InterPro" id="IPR007184">
    <property type="entry name" value="Mannoside_phosphorylase"/>
</dbReference>
<reference evidence="5" key="1">
    <citation type="submission" date="2017-09" db="EMBL/GenBank/DDBJ databases">
        <title>Depth-based differentiation of microbial function through sediment-hosted aquifers and enrichment of novel symbionts in the deep terrestrial subsurface.</title>
        <authorList>
            <person name="Probst A.J."/>
            <person name="Ladd B."/>
            <person name="Jarett J.K."/>
            <person name="Geller-Mcgrath D.E."/>
            <person name="Sieber C.M.K."/>
            <person name="Emerson J.B."/>
            <person name="Anantharaman K."/>
            <person name="Thomas B.C."/>
            <person name="Malmstrom R."/>
            <person name="Stieglmeier M."/>
            <person name="Klingl A."/>
            <person name="Woyke T."/>
            <person name="Ryan C.M."/>
            <person name="Banfield J.F."/>
        </authorList>
    </citation>
    <scope>NUCLEOTIDE SEQUENCE [LARGE SCALE GENOMIC DNA]</scope>
</reference>
<dbReference type="SUPFAM" id="SSF75005">
    <property type="entry name" value="Arabinanase/levansucrase/invertase"/>
    <property type="match status" value="1"/>
</dbReference>
<dbReference type="Pfam" id="PF04041">
    <property type="entry name" value="Glyco_hydro_130"/>
    <property type="match status" value="1"/>
</dbReference>
<keyword evidence="2" id="KW-0808">Transferase</keyword>
<organism evidence="4 5">
    <name type="scientific">Candidatus Nomurabacteria bacterium CG_4_10_14_0_2_um_filter_33_9</name>
    <dbReference type="NCBI Taxonomy" id="1974728"/>
    <lineage>
        <taxon>Bacteria</taxon>
        <taxon>Candidatus Nomuraibacteriota</taxon>
    </lineage>
</organism>